<dbReference type="InterPro" id="IPR024567">
    <property type="entry name" value="RNase_HII/HIII_dom"/>
</dbReference>
<comment type="similarity">
    <text evidence="5 14 16">Belongs to the RNase HII family.</text>
</comment>
<evidence type="ECO:0000256" key="5">
    <source>
        <dbReference type="ARBA" id="ARBA00007383"/>
    </source>
</evidence>
<evidence type="ECO:0000256" key="2">
    <source>
        <dbReference type="ARBA" id="ARBA00001946"/>
    </source>
</evidence>
<keyword evidence="12 14" id="KW-0378">Hydrolase</keyword>
<keyword evidence="13 14" id="KW-0464">Manganese</keyword>
<evidence type="ECO:0000256" key="16">
    <source>
        <dbReference type="RuleBase" id="RU003515"/>
    </source>
</evidence>
<dbReference type="GO" id="GO:0006298">
    <property type="term" value="P:mismatch repair"/>
    <property type="evidence" value="ECO:0007669"/>
    <property type="project" value="TreeGrafter"/>
</dbReference>
<dbReference type="Pfam" id="PF01351">
    <property type="entry name" value="RNase_HII"/>
    <property type="match status" value="1"/>
</dbReference>
<dbReference type="FunFam" id="3.30.420.10:FF:000006">
    <property type="entry name" value="Ribonuclease HII"/>
    <property type="match status" value="1"/>
</dbReference>
<dbReference type="SUPFAM" id="SSF53098">
    <property type="entry name" value="Ribonuclease H-like"/>
    <property type="match status" value="1"/>
</dbReference>
<dbReference type="PANTHER" id="PTHR10954">
    <property type="entry name" value="RIBONUCLEASE H2 SUBUNIT A"/>
    <property type="match status" value="1"/>
</dbReference>
<dbReference type="InterPro" id="IPR012337">
    <property type="entry name" value="RNaseH-like_sf"/>
</dbReference>
<evidence type="ECO:0000256" key="1">
    <source>
        <dbReference type="ARBA" id="ARBA00000077"/>
    </source>
</evidence>
<dbReference type="EMBL" id="RDQK01000015">
    <property type="protein sequence ID" value="RMX09274.1"/>
    <property type="molecule type" value="Genomic_DNA"/>
</dbReference>
<evidence type="ECO:0000256" key="6">
    <source>
        <dbReference type="ARBA" id="ARBA00012180"/>
    </source>
</evidence>
<dbReference type="GO" id="GO:0032299">
    <property type="term" value="C:ribonuclease H2 complex"/>
    <property type="evidence" value="ECO:0007669"/>
    <property type="project" value="TreeGrafter"/>
</dbReference>
<feature type="domain" description="RNase H type-2" evidence="18">
    <location>
        <begin position="47"/>
        <end position="236"/>
    </location>
</feature>
<evidence type="ECO:0000256" key="10">
    <source>
        <dbReference type="ARBA" id="ARBA00022723"/>
    </source>
</evidence>
<comment type="catalytic activity">
    <reaction evidence="1 14 15 16">
        <text>Endonucleolytic cleavage to 5'-phosphomonoester.</text>
        <dbReference type="EC" id="3.1.26.4"/>
    </reaction>
</comment>
<feature type="binding site" evidence="14 15">
    <location>
        <position position="54"/>
    </location>
    <ligand>
        <name>a divalent metal cation</name>
        <dbReference type="ChEBI" id="CHEBI:60240"/>
    </ligand>
</feature>
<dbReference type="Gene3D" id="3.30.420.10">
    <property type="entry name" value="Ribonuclease H-like superfamily/Ribonuclease H"/>
    <property type="match status" value="1"/>
</dbReference>
<evidence type="ECO:0000256" key="11">
    <source>
        <dbReference type="ARBA" id="ARBA00022759"/>
    </source>
</evidence>
<dbReference type="HAMAP" id="MF_00052_B">
    <property type="entry name" value="RNase_HII_B"/>
    <property type="match status" value="1"/>
</dbReference>
<comment type="cofactor">
    <cofactor evidence="2">
        <name>Mg(2+)</name>
        <dbReference type="ChEBI" id="CHEBI:18420"/>
    </cofactor>
</comment>
<dbReference type="RefSeq" id="WP_122248332.1">
    <property type="nucleotide sequence ID" value="NZ_RDQK01000015.1"/>
</dbReference>
<comment type="function">
    <text evidence="3 14 16">Endonuclease that specifically degrades the RNA of RNA-DNA hybrids.</text>
</comment>
<dbReference type="PROSITE" id="PS51975">
    <property type="entry name" value="RNASE_H_2"/>
    <property type="match status" value="1"/>
</dbReference>
<keyword evidence="9 14" id="KW-0540">Nuclease</keyword>
<dbReference type="GO" id="GO:0004523">
    <property type="term" value="F:RNA-DNA hybrid ribonuclease activity"/>
    <property type="evidence" value="ECO:0007669"/>
    <property type="project" value="UniProtKB-UniRule"/>
</dbReference>
<comment type="cofactor">
    <cofactor evidence="14 15">
        <name>Mn(2+)</name>
        <dbReference type="ChEBI" id="CHEBI:29035"/>
    </cofactor>
    <cofactor evidence="14 15">
        <name>Mg(2+)</name>
        <dbReference type="ChEBI" id="CHEBI:18420"/>
    </cofactor>
    <text evidence="14 15">Manganese or magnesium. Binds 1 divalent metal ion per monomer in the absence of substrate. May bind a second metal ion after substrate binding.</text>
</comment>
<feature type="binding site" evidence="14 15">
    <location>
        <position position="145"/>
    </location>
    <ligand>
        <name>a divalent metal cation</name>
        <dbReference type="ChEBI" id="CHEBI:60240"/>
    </ligand>
</feature>
<keyword evidence="11 14" id="KW-0255">Endonuclease</keyword>
<dbReference type="InterPro" id="IPR036397">
    <property type="entry name" value="RNaseH_sf"/>
</dbReference>
<dbReference type="CDD" id="cd07182">
    <property type="entry name" value="RNase_HII_bacteria_HII_like"/>
    <property type="match status" value="1"/>
</dbReference>
<dbReference type="NCBIfam" id="NF000596">
    <property type="entry name" value="PRK00015.1-4"/>
    <property type="match status" value="1"/>
</dbReference>
<evidence type="ECO:0000256" key="9">
    <source>
        <dbReference type="ARBA" id="ARBA00022722"/>
    </source>
</evidence>
<comment type="subcellular location">
    <subcellularLocation>
        <location evidence="4 14">Cytoplasm</location>
    </subcellularLocation>
</comment>
<evidence type="ECO:0000256" key="8">
    <source>
        <dbReference type="ARBA" id="ARBA00022490"/>
    </source>
</evidence>
<dbReference type="GO" id="GO:0005737">
    <property type="term" value="C:cytoplasm"/>
    <property type="evidence" value="ECO:0007669"/>
    <property type="project" value="UniProtKB-SubCell"/>
</dbReference>
<feature type="region of interest" description="Disordered" evidence="17">
    <location>
        <begin position="1"/>
        <end position="32"/>
    </location>
</feature>
<evidence type="ECO:0000256" key="15">
    <source>
        <dbReference type="PROSITE-ProRule" id="PRU01319"/>
    </source>
</evidence>
<evidence type="ECO:0000313" key="19">
    <source>
        <dbReference type="EMBL" id="RMX09274.1"/>
    </source>
</evidence>
<dbReference type="EC" id="3.1.26.4" evidence="6 14"/>
<evidence type="ECO:0000256" key="14">
    <source>
        <dbReference type="HAMAP-Rule" id="MF_00052"/>
    </source>
</evidence>
<accession>A0A3M6R1W6</accession>
<sequence length="247" mass="25967">MPSKPSAPADAAGAARQTLSRKAASGATQKTARQQGELPLLLEALPPLLAGVDEAGRGPLAGPVVAAAVILDDLHPIAGLDDSKRLSAKKRQQLSDAIKAHALTFCIAEASVEEIDRLNILQATMLAMQRAVAGLRIRPRLVCVDGNRTPRLEVPAVAIVGGDAKVQAISAASILAKVHRDAWLDQADQQHPQYGFARHKGYGTAAHLTALQAHGPCALHRRSFRPVAESVTRWAEESGALPPANAS</sequence>
<organism evidence="19 20">
    <name type="scientific">Allofranklinella schreckenbergeri</name>
    <dbReference type="NCBI Taxonomy" id="1076744"/>
    <lineage>
        <taxon>Bacteria</taxon>
        <taxon>Pseudomonadati</taxon>
        <taxon>Pseudomonadota</taxon>
        <taxon>Betaproteobacteria</taxon>
        <taxon>Burkholderiales</taxon>
        <taxon>Comamonadaceae</taxon>
        <taxon>Allofranklinella</taxon>
    </lineage>
</organism>
<dbReference type="NCBIfam" id="NF000595">
    <property type="entry name" value="PRK00015.1-3"/>
    <property type="match status" value="1"/>
</dbReference>
<reference evidence="19 20" key="1">
    <citation type="submission" date="2018-10" db="EMBL/GenBank/DDBJ databases">
        <title>Comamonadaceae CDC group NO-1 genome sequencing and assembly.</title>
        <authorList>
            <person name="Bernier A.-M."/>
            <person name="Bernard K."/>
        </authorList>
    </citation>
    <scope>NUCLEOTIDE SEQUENCE [LARGE SCALE GENOMIC DNA]</scope>
    <source>
        <strain evidence="19 20">NML180581</strain>
    </source>
</reference>
<evidence type="ECO:0000256" key="4">
    <source>
        <dbReference type="ARBA" id="ARBA00004496"/>
    </source>
</evidence>
<evidence type="ECO:0000259" key="18">
    <source>
        <dbReference type="PROSITE" id="PS51975"/>
    </source>
</evidence>
<dbReference type="GO" id="GO:0030145">
    <property type="term" value="F:manganese ion binding"/>
    <property type="evidence" value="ECO:0007669"/>
    <property type="project" value="UniProtKB-UniRule"/>
</dbReference>
<evidence type="ECO:0000256" key="12">
    <source>
        <dbReference type="ARBA" id="ARBA00022801"/>
    </source>
</evidence>
<evidence type="ECO:0000256" key="13">
    <source>
        <dbReference type="ARBA" id="ARBA00023211"/>
    </source>
</evidence>
<evidence type="ECO:0000256" key="3">
    <source>
        <dbReference type="ARBA" id="ARBA00004065"/>
    </source>
</evidence>
<dbReference type="InterPro" id="IPR001352">
    <property type="entry name" value="RNase_HII/HIII"/>
</dbReference>
<dbReference type="PANTHER" id="PTHR10954:SF18">
    <property type="entry name" value="RIBONUCLEASE HII"/>
    <property type="match status" value="1"/>
</dbReference>
<dbReference type="Proteomes" id="UP000281171">
    <property type="component" value="Unassembled WGS sequence"/>
</dbReference>
<gene>
    <name evidence="14" type="primary">rnhB</name>
    <name evidence="19" type="ORF">EBQ24_07275</name>
</gene>
<feature type="binding site" evidence="14 15">
    <location>
        <position position="53"/>
    </location>
    <ligand>
        <name>a divalent metal cation</name>
        <dbReference type="ChEBI" id="CHEBI:60240"/>
    </ligand>
</feature>
<protein>
    <recommendedName>
        <fullName evidence="7 14">Ribonuclease HII</fullName>
        <shortName evidence="14">RNase HII</shortName>
        <ecNumber evidence="6 14">3.1.26.4</ecNumber>
    </recommendedName>
</protein>
<keyword evidence="10 14" id="KW-0479">Metal-binding</keyword>
<dbReference type="NCBIfam" id="NF000594">
    <property type="entry name" value="PRK00015.1-1"/>
    <property type="match status" value="1"/>
</dbReference>
<evidence type="ECO:0000256" key="17">
    <source>
        <dbReference type="SAM" id="MobiDB-lite"/>
    </source>
</evidence>
<dbReference type="AlphaFoldDB" id="A0A3M6R1W6"/>
<name>A0A3M6R1W6_9BURK</name>
<proteinExistence type="inferred from homology"/>
<comment type="caution">
    <text evidence="19">The sequence shown here is derived from an EMBL/GenBank/DDBJ whole genome shotgun (WGS) entry which is preliminary data.</text>
</comment>
<dbReference type="InterPro" id="IPR022898">
    <property type="entry name" value="RNase_HII"/>
</dbReference>
<dbReference type="GO" id="GO:0043137">
    <property type="term" value="P:DNA replication, removal of RNA primer"/>
    <property type="evidence" value="ECO:0007669"/>
    <property type="project" value="TreeGrafter"/>
</dbReference>
<evidence type="ECO:0000313" key="20">
    <source>
        <dbReference type="Proteomes" id="UP000281171"/>
    </source>
</evidence>
<dbReference type="GO" id="GO:0003723">
    <property type="term" value="F:RNA binding"/>
    <property type="evidence" value="ECO:0007669"/>
    <property type="project" value="UniProtKB-UniRule"/>
</dbReference>
<keyword evidence="8 14" id="KW-0963">Cytoplasm</keyword>
<evidence type="ECO:0000256" key="7">
    <source>
        <dbReference type="ARBA" id="ARBA00019179"/>
    </source>
</evidence>